<dbReference type="EMBL" id="CAJFDI010000004">
    <property type="protein sequence ID" value="CAD5226366.1"/>
    <property type="molecule type" value="Genomic_DNA"/>
</dbReference>
<dbReference type="OrthoDB" id="5802546at2759"/>
<evidence type="ECO:0000313" key="2">
    <source>
        <dbReference type="EMBL" id="CAD5226366.1"/>
    </source>
</evidence>
<gene>
    <name evidence="2" type="ORF">BXYJ_LOCUS9009</name>
</gene>
<organism evidence="3 5">
    <name type="scientific">Bursaphelenchus xylophilus</name>
    <name type="common">Pinewood nematode worm</name>
    <name type="synonym">Aphelenchoides xylophilus</name>
    <dbReference type="NCBI Taxonomy" id="6326"/>
    <lineage>
        <taxon>Eukaryota</taxon>
        <taxon>Metazoa</taxon>
        <taxon>Ecdysozoa</taxon>
        <taxon>Nematoda</taxon>
        <taxon>Chromadorea</taxon>
        <taxon>Rhabditida</taxon>
        <taxon>Tylenchina</taxon>
        <taxon>Tylenchomorpha</taxon>
        <taxon>Aphelenchoidea</taxon>
        <taxon>Aphelenchoididae</taxon>
        <taxon>Bursaphelenchus</taxon>
    </lineage>
</organism>
<protein>
    <submittedName>
        <fullName evidence="2">(pine wood nematode) hypothetical protein</fullName>
    </submittedName>
</protein>
<dbReference type="AlphaFoldDB" id="A0A1I7RHF5"/>
<dbReference type="InterPro" id="IPR036770">
    <property type="entry name" value="Ankyrin_rpt-contain_sf"/>
</dbReference>
<evidence type="ECO:0000313" key="5">
    <source>
        <dbReference type="WBParaSite" id="BXY_0013200.1"/>
    </source>
</evidence>
<feature type="compositionally biased region" description="Basic and acidic residues" evidence="1">
    <location>
        <begin position="1"/>
        <end position="13"/>
    </location>
</feature>
<keyword evidence="4" id="KW-1185">Reference proteome</keyword>
<dbReference type="WBParaSite" id="BXY_0013200.1">
    <property type="protein sequence ID" value="BXY_0013200.1"/>
    <property type="gene ID" value="BXY_0013200"/>
</dbReference>
<dbReference type="EMBL" id="CAJFCV020000004">
    <property type="protein sequence ID" value="CAG9115790.1"/>
    <property type="molecule type" value="Genomic_DNA"/>
</dbReference>
<evidence type="ECO:0000256" key="1">
    <source>
        <dbReference type="SAM" id="MobiDB-lite"/>
    </source>
</evidence>
<dbReference type="Proteomes" id="UP000095284">
    <property type="component" value="Unplaced"/>
</dbReference>
<reference evidence="2" key="2">
    <citation type="submission" date="2020-09" db="EMBL/GenBank/DDBJ databases">
        <authorList>
            <person name="Kikuchi T."/>
        </authorList>
    </citation>
    <scope>NUCLEOTIDE SEQUENCE</scope>
    <source>
        <strain evidence="2">Ka4C1</strain>
    </source>
</reference>
<proteinExistence type="predicted"/>
<dbReference type="Proteomes" id="UP000659654">
    <property type="component" value="Unassembled WGS sequence"/>
</dbReference>
<accession>A0A1I7RHF5</accession>
<evidence type="ECO:0000313" key="4">
    <source>
        <dbReference type="Proteomes" id="UP000659654"/>
    </source>
</evidence>
<feature type="region of interest" description="Disordered" evidence="1">
    <location>
        <begin position="1"/>
        <end position="26"/>
    </location>
</feature>
<dbReference type="Gene3D" id="1.25.40.20">
    <property type="entry name" value="Ankyrin repeat-containing domain"/>
    <property type="match status" value="1"/>
</dbReference>
<dbReference type="SMR" id="A0A1I7RHF5"/>
<evidence type="ECO:0000313" key="3">
    <source>
        <dbReference type="Proteomes" id="UP000095284"/>
    </source>
</evidence>
<name>A0A1I7RHF5_BURXY</name>
<dbReference type="Proteomes" id="UP000582659">
    <property type="component" value="Unassembled WGS sequence"/>
</dbReference>
<sequence>MAIREEEEKKHGLSETPQDTSALPDELPSMVPYIKNLQERIGKLTDVITQKQQLLDETAQKLEASNSLSNSFQQFESEVGEYISVLLDKTYLSEENELTDGLRELLKNDHTDNMTKLLMACKNGELEKVKEFHNEDFESKKIWADALFLAFQNAHLELVDYILETKGENLTLNLQEYCYYFSQLKEKGVINKCRTALKAIINAPIAGD</sequence>
<reference evidence="5" key="1">
    <citation type="submission" date="2016-11" db="UniProtKB">
        <authorList>
            <consortium name="WormBaseParasite"/>
        </authorList>
    </citation>
    <scope>IDENTIFICATION</scope>
</reference>